<feature type="compositionally biased region" description="Basic and acidic residues" evidence="5">
    <location>
        <begin position="715"/>
        <end position="726"/>
    </location>
</feature>
<dbReference type="InterPro" id="IPR039903">
    <property type="entry name" value="Zswim2"/>
</dbReference>
<evidence type="ECO:0000259" key="7">
    <source>
        <dbReference type="PROSITE" id="PS50089"/>
    </source>
</evidence>
<dbReference type="Gene3D" id="3.30.40.10">
    <property type="entry name" value="Zinc/RING finger domain, C3HC4 (zinc finger)"/>
    <property type="match status" value="1"/>
</dbReference>
<evidence type="ECO:0000259" key="6">
    <source>
        <dbReference type="PROSITE" id="PS50016"/>
    </source>
</evidence>
<dbReference type="InterPro" id="IPR001965">
    <property type="entry name" value="Znf_PHD"/>
</dbReference>
<feature type="region of interest" description="Disordered" evidence="5">
    <location>
        <begin position="474"/>
        <end position="547"/>
    </location>
</feature>
<dbReference type="Proteomes" id="UP001165122">
    <property type="component" value="Unassembled WGS sequence"/>
</dbReference>
<dbReference type="PANTHER" id="PTHR21540:SF3">
    <property type="entry name" value="E3 UBIQUITIN-PROTEIN LIGASE ZSWIM2"/>
    <property type="match status" value="1"/>
</dbReference>
<feature type="compositionally biased region" description="Polar residues" evidence="5">
    <location>
        <begin position="588"/>
        <end position="601"/>
    </location>
</feature>
<dbReference type="SUPFAM" id="SSF57850">
    <property type="entry name" value="RING/U-box"/>
    <property type="match status" value="2"/>
</dbReference>
<gene>
    <name evidence="9" type="ORF">TrLO_g4887</name>
</gene>
<evidence type="ECO:0000256" key="1">
    <source>
        <dbReference type="ARBA" id="ARBA00022723"/>
    </source>
</evidence>
<dbReference type="InterPro" id="IPR007527">
    <property type="entry name" value="Znf_SWIM"/>
</dbReference>
<dbReference type="GO" id="GO:0008270">
    <property type="term" value="F:zinc ion binding"/>
    <property type="evidence" value="ECO:0007669"/>
    <property type="project" value="UniProtKB-KW"/>
</dbReference>
<feature type="domain" description="RING-type" evidence="7">
    <location>
        <begin position="161"/>
        <end position="214"/>
    </location>
</feature>
<organism evidence="9 10">
    <name type="scientific">Triparma laevis f. longispina</name>
    <dbReference type="NCBI Taxonomy" id="1714387"/>
    <lineage>
        <taxon>Eukaryota</taxon>
        <taxon>Sar</taxon>
        <taxon>Stramenopiles</taxon>
        <taxon>Ochrophyta</taxon>
        <taxon>Bolidophyceae</taxon>
        <taxon>Parmales</taxon>
        <taxon>Triparmaceae</taxon>
        <taxon>Triparma</taxon>
    </lineage>
</organism>
<evidence type="ECO:0000256" key="4">
    <source>
        <dbReference type="PROSITE-ProRule" id="PRU00175"/>
    </source>
</evidence>
<dbReference type="InterPro" id="IPR001841">
    <property type="entry name" value="Znf_RING"/>
</dbReference>
<evidence type="ECO:0000313" key="10">
    <source>
        <dbReference type="Proteomes" id="UP001165122"/>
    </source>
</evidence>
<protein>
    <submittedName>
        <fullName evidence="9">Uncharacterized protein</fullName>
    </submittedName>
</protein>
<feature type="compositionally biased region" description="Basic and acidic residues" evidence="5">
    <location>
        <begin position="128"/>
        <end position="154"/>
    </location>
</feature>
<evidence type="ECO:0000256" key="5">
    <source>
        <dbReference type="SAM" id="MobiDB-lite"/>
    </source>
</evidence>
<keyword evidence="3" id="KW-0862">Zinc</keyword>
<feature type="compositionally biased region" description="Low complexity" evidence="5">
    <location>
        <begin position="518"/>
        <end position="547"/>
    </location>
</feature>
<comment type="caution">
    <text evidence="9">The sequence shown here is derived from an EMBL/GenBank/DDBJ whole genome shotgun (WGS) entry which is preliminary data.</text>
</comment>
<dbReference type="GO" id="GO:0061630">
    <property type="term" value="F:ubiquitin protein ligase activity"/>
    <property type="evidence" value="ECO:0007669"/>
    <property type="project" value="InterPro"/>
</dbReference>
<dbReference type="CDD" id="cd16494">
    <property type="entry name" value="RING-CH-C4HC3_ZSWM2"/>
    <property type="match status" value="1"/>
</dbReference>
<dbReference type="Gene3D" id="3.30.60.90">
    <property type="match status" value="1"/>
</dbReference>
<dbReference type="OrthoDB" id="2122982at2759"/>
<dbReference type="PROSITE" id="PS50016">
    <property type="entry name" value="ZF_PHD_2"/>
    <property type="match status" value="1"/>
</dbReference>
<keyword evidence="2 4" id="KW-0863">Zinc-finger</keyword>
<proteinExistence type="predicted"/>
<dbReference type="SMART" id="SM00249">
    <property type="entry name" value="PHD"/>
    <property type="match status" value="1"/>
</dbReference>
<feature type="compositionally biased region" description="Polar residues" evidence="5">
    <location>
        <begin position="631"/>
        <end position="663"/>
    </location>
</feature>
<dbReference type="InterPro" id="IPR019787">
    <property type="entry name" value="Znf_PHD-finger"/>
</dbReference>
<dbReference type="AlphaFoldDB" id="A0A9W7FM01"/>
<reference evidence="10" key="1">
    <citation type="journal article" date="2023" name="Commun. Biol.">
        <title>Genome analysis of Parmales, the sister group of diatoms, reveals the evolutionary specialization of diatoms from phago-mixotrophs to photoautotrophs.</title>
        <authorList>
            <person name="Ban H."/>
            <person name="Sato S."/>
            <person name="Yoshikawa S."/>
            <person name="Yamada K."/>
            <person name="Nakamura Y."/>
            <person name="Ichinomiya M."/>
            <person name="Sato N."/>
            <person name="Blanc-Mathieu R."/>
            <person name="Endo H."/>
            <person name="Kuwata A."/>
            <person name="Ogata H."/>
        </authorList>
    </citation>
    <scope>NUCLEOTIDE SEQUENCE [LARGE SCALE GENOMIC DNA]</scope>
    <source>
        <strain evidence="10">NIES 3700</strain>
    </source>
</reference>
<dbReference type="PANTHER" id="PTHR21540">
    <property type="entry name" value="RING FINGER AND SWIM DOMAIN-CONTAINING PROTEIN 2"/>
    <property type="match status" value="1"/>
</dbReference>
<feature type="region of interest" description="Disordered" evidence="5">
    <location>
        <begin position="562"/>
        <end position="606"/>
    </location>
</feature>
<dbReference type="PROSITE" id="PS50966">
    <property type="entry name" value="ZF_SWIM"/>
    <property type="match status" value="1"/>
</dbReference>
<feature type="region of interest" description="Disordered" evidence="5">
    <location>
        <begin position="626"/>
        <end position="728"/>
    </location>
</feature>
<feature type="domain" description="SWIM-type" evidence="8">
    <location>
        <begin position="49"/>
        <end position="82"/>
    </location>
</feature>
<evidence type="ECO:0000313" key="9">
    <source>
        <dbReference type="EMBL" id="GMI14504.1"/>
    </source>
</evidence>
<feature type="region of interest" description="Disordered" evidence="5">
    <location>
        <begin position="125"/>
        <end position="154"/>
    </location>
</feature>
<feature type="domain" description="PHD-type" evidence="6">
    <location>
        <begin position="158"/>
        <end position="216"/>
    </location>
</feature>
<dbReference type="InterPro" id="IPR013083">
    <property type="entry name" value="Znf_RING/FYVE/PHD"/>
</dbReference>
<name>A0A9W7FM01_9STRA</name>
<dbReference type="SMART" id="SM00184">
    <property type="entry name" value="RING"/>
    <property type="match status" value="2"/>
</dbReference>
<keyword evidence="10" id="KW-1185">Reference proteome</keyword>
<dbReference type="PROSITE" id="PS50089">
    <property type="entry name" value="ZF_RING_2"/>
    <property type="match status" value="1"/>
</dbReference>
<feature type="compositionally biased region" description="Low complexity" evidence="5">
    <location>
        <begin position="674"/>
        <end position="693"/>
    </location>
</feature>
<evidence type="ECO:0000256" key="2">
    <source>
        <dbReference type="ARBA" id="ARBA00022771"/>
    </source>
</evidence>
<sequence>MSRSSPYLNKAPDGWTEDVSDMREQELFLVSTVGPTVFVVKQQGHSKPFKIYIGHQQRCTCGGGEGRGKLCVHLQFVMIKVLRVPETNPLSWQLSLVDTEVTNILAGNFGGRVQRENGRRTHAFLRRGSGERRLGSGEGEGKEGGDEPKRERQELVEDEVCPICQDDMTSTELEAGSLCFCTATCGSNFHTKCLRMYATHAKSEKKKVLCPMCRGEWGEIPEENKQKKSNRYTPNMPTVKCKSCKITCRGIFFRCAQCTDPAFDFCGRCFRAPSNHFHHDMRHVFVQADSQTYPTIWTAAVPPIDRSNTFSLLQSRELSDTDYQLLLSLDGDNVPPLHRHLVQALEKVELSSVESQDRCMICSNLLSIDTALRRLPCAGQCVVHESCGLSMFIEAQSEDNGSATVSCQYCGDGEVLFPSLKRCPRRRKPETPVAAEEVLTTNQASGDSVSGGFVLTGNVFGGISGAAVGATPNANAATVSGRPPRAASGQRHQVRRRPSRKSSSGSVSSADDLSQGFITSQSITTNTTATRRGDSAPSSLTASASADTLNSMNSMRISMSGIMSRSARRHKSPVTLTRVRQQAGGRSLPTSGFGVTSTSYASPDEVGGVEQVNSTFSASVVSQGLAGTGRGRQSQQQLPPSGFDITSTSYTTSGSAEPSNTSGTGWGRLQRGLGASARSRANNSNNSNNSGSAIGDFSLGGAKLDTSGAGRNRITRRESERDRSDEENVVAVSDRELIAAVPSLRLATS</sequence>
<evidence type="ECO:0000259" key="8">
    <source>
        <dbReference type="PROSITE" id="PS50966"/>
    </source>
</evidence>
<dbReference type="InterPro" id="IPR043145">
    <property type="entry name" value="Znf_ZZ_sf"/>
</dbReference>
<keyword evidence="1" id="KW-0479">Metal-binding</keyword>
<accession>A0A9W7FM01</accession>
<dbReference type="EMBL" id="BRXW01000214">
    <property type="protein sequence ID" value="GMI14504.1"/>
    <property type="molecule type" value="Genomic_DNA"/>
</dbReference>
<evidence type="ECO:0000256" key="3">
    <source>
        <dbReference type="ARBA" id="ARBA00022833"/>
    </source>
</evidence>